<organism evidence="2 3">
    <name type="scientific">Halalkalibacillus sediminis</name>
    <dbReference type="NCBI Taxonomy" id="2018042"/>
    <lineage>
        <taxon>Bacteria</taxon>
        <taxon>Bacillati</taxon>
        <taxon>Bacillota</taxon>
        <taxon>Bacilli</taxon>
        <taxon>Bacillales</taxon>
        <taxon>Bacillaceae</taxon>
        <taxon>Halalkalibacillus</taxon>
    </lineage>
</organism>
<feature type="transmembrane region" description="Helical" evidence="1">
    <location>
        <begin position="60"/>
        <end position="78"/>
    </location>
</feature>
<dbReference type="AlphaFoldDB" id="A0A2I0QRR5"/>
<dbReference type="EMBL" id="PJNH01000003">
    <property type="protein sequence ID" value="PKR77026.1"/>
    <property type="molecule type" value="Genomic_DNA"/>
</dbReference>
<keyword evidence="1" id="KW-1133">Transmembrane helix</keyword>
<evidence type="ECO:0000313" key="3">
    <source>
        <dbReference type="Proteomes" id="UP000243524"/>
    </source>
</evidence>
<sequence>MGTKIICKWCKKEIEQQSELIVTNSKMLLRPYHKKCFDTYSEKKKREALFFDAIPLNSTYSNWMTVIFLLLLASFYLFLDVPRVAYILCAIFPIYRLLSFLLFEIRAPRM</sequence>
<keyword evidence="1" id="KW-0812">Transmembrane</keyword>
<evidence type="ECO:0000313" key="2">
    <source>
        <dbReference type="EMBL" id="PKR77026.1"/>
    </source>
</evidence>
<keyword evidence="1" id="KW-0472">Membrane</keyword>
<comment type="caution">
    <text evidence="2">The sequence shown here is derived from an EMBL/GenBank/DDBJ whole genome shotgun (WGS) entry which is preliminary data.</text>
</comment>
<protein>
    <recommendedName>
        <fullName evidence="4">Permease</fullName>
    </recommendedName>
</protein>
<name>A0A2I0QRR5_9BACI</name>
<keyword evidence="3" id="KW-1185">Reference proteome</keyword>
<evidence type="ECO:0008006" key="4">
    <source>
        <dbReference type="Google" id="ProtNLM"/>
    </source>
</evidence>
<evidence type="ECO:0000256" key="1">
    <source>
        <dbReference type="SAM" id="Phobius"/>
    </source>
</evidence>
<dbReference type="RefSeq" id="WP_101331829.1">
    <property type="nucleotide sequence ID" value="NZ_PJNH01000003.1"/>
</dbReference>
<reference evidence="2 3" key="1">
    <citation type="submission" date="2017-06" db="EMBL/GenBank/DDBJ databases">
        <title>the draft geome sequence of Illustriluteabacillus marina B3227.</title>
        <authorList>
            <person name="He R.-H."/>
            <person name="Du Z.-J."/>
        </authorList>
    </citation>
    <scope>NUCLEOTIDE SEQUENCE [LARGE SCALE GENOMIC DNA]</scope>
    <source>
        <strain evidence="2 3">B3227</strain>
    </source>
</reference>
<dbReference type="Proteomes" id="UP000243524">
    <property type="component" value="Unassembled WGS sequence"/>
</dbReference>
<proteinExistence type="predicted"/>
<accession>A0A2I0QRR5</accession>
<gene>
    <name evidence="2" type="ORF">CEY16_09765</name>
</gene>
<dbReference type="OrthoDB" id="2967668at2"/>
<feature type="transmembrane region" description="Helical" evidence="1">
    <location>
        <begin position="84"/>
        <end position="103"/>
    </location>
</feature>